<sequence>MAKRCADFAAHADADARSNSLGHSSECLPTSRYGAWLRCIAVLVLLFTASPALAANSSTLSTSTTAFATEASASALPSSSVAQPDSPGYSLEDGGAIGIVGAFAGISSFSPTGSGTALSLNSTSTSLAALSQSSASLLASVSADGNISAACAFYNTDGSVSTAFFGGSFTTLNSTAVGYVAAVTSAGQIDQMSGGVNGPVSALYCDSATGNVYVGGNFTTTTAGLTSSVATMRSDSTGGLALYNSTAKSWLPLSFRGLDGPVFDFASMQSNIYAVGAFSST</sequence>
<organism evidence="1 2">
    <name type="scientific">Coemansia thaxteri</name>
    <dbReference type="NCBI Taxonomy" id="2663907"/>
    <lineage>
        <taxon>Eukaryota</taxon>
        <taxon>Fungi</taxon>
        <taxon>Fungi incertae sedis</taxon>
        <taxon>Zoopagomycota</taxon>
        <taxon>Kickxellomycotina</taxon>
        <taxon>Kickxellomycetes</taxon>
        <taxon>Kickxellales</taxon>
        <taxon>Kickxellaceae</taxon>
        <taxon>Coemansia</taxon>
    </lineage>
</organism>
<protein>
    <submittedName>
        <fullName evidence="1">Uncharacterized protein</fullName>
    </submittedName>
</protein>
<accession>A0A9W8B894</accession>
<feature type="non-terminal residue" evidence="1">
    <location>
        <position position="281"/>
    </location>
</feature>
<dbReference type="GO" id="GO:1902929">
    <property type="term" value="C:plasma membrane of growing cell tip"/>
    <property type="evidence" value="ECO:0007669"/>
    <property type="project" value="TreeGrafter"/>
</dbReference>
<evidence type="ECO:0000313" key="2">
    <source>
        <dbReference type="Proteomes" id="UP001150907"/>
    </source>
</evidence>
<dbReference type="OrthoDB" id="2503993at2759"/>
<dbReference type="AlphaFoldDB" id="A0A9W8B894"/>
<name>A0A9W8B894_9FUNG</name>
<dbReference type="Proteomes" id="UP001150907">
    <property type="component" value="Unassembled WGS sequence"/>
</dbReference>
<evidence type="ECO:0000313" key="1">
    <source>
        <dbReference type="EMBL" id="KAJ1996882.1"/>
    </source>
</evidence>
<comment type="caution">
    <text evidence="1">The sequence shown here is derived from an EMBL/GenBank/DDBJ whole genome shotgun (WGS) entry which is preliminary data.</text>
</comment>
<dbReference type="EMBL" id="JANBQF010001605">
    <property type="protein sequence ID" value="KAJ1996882.1"/>
    <property type="molecule type" value="Genomic_DNA"/>
</dbReference>
<dbReference type="PANTHER" id="PTHR31778">
    <property type="entry name" value="BUD SITE SELECTION PROTEIN RAX2"/>
    <property type="match status" value="1"/>
</dbReference>
<keyword evidence="2" id="KW-1185">Reference proteome</keyword>
<dbReference type="PANTHER" id="PTHR31778:SF2">
    <property type="entry name" value="BUD SITE SELECTION PROTEIN RAX2"/>
    <property type="match status" value="1"/>
</dbReference>
<proteinExistence type="predicted"/>
<gene>
    <name evidence="1" type="ORF">H4R26_006030</name>
</gene>
<reference evidence="1" key="1">
    <citation type="submission" date="2022-07" db="EMBL/GenBank/DDBJ databases">
        <title>Phylogenomic reconstructions and comparative analyses of Kickxellomycotina fungi.</title>
        <authorList>
            <person name="Reynolds N.K."/>
            <person name="Stajich J.E."/>
            <person name="Barry K."/>
            <person name="Grigoriev I.V."/>
            <person name="Crous P."/>
            <person name="Smith M.E."/>
        </authorList>
    </citation>
    <scope>NUCLEOTIDE SEQUENCE</scope>
    <source>
        <strain evidence="1">IMI 214461</strain>
    </source>
</reference>